<reference evidence="2" key="1">
    <citation type="submission" date="2015-10" db="EMBL/GenBank/DDBJ databases">
        <authorList>
            <person name="Ju K.-S."/>
            <person name="Doroghazi J.R."/>
            <person name="Metcalf W.W."/>
        </authorList>
    </citation>
    <scope>NUCLEOTIDE SEQUENCE [LARGE SCALE GENOMIC DNA]</scope>
    <source>
        <strain evidence="2">NRRL 3151</strain>
    </source>
</reference>
<accession>A0A0X3V6W5</accession>
<evidence type="ECO:0000313" key="2">
    <source>
        <dbReference type="Proteomes" id="UP000053923"/>
    </source>
</evidence>
<organism evidence="1 2">
    <name type="scientific">Streptomyces regalis</name>
    <dbReference type="NCBI Taxonomy" id="68262"/>
    <lineage>
        <taxon>Bacteria</taxon>
        <taxon>Bacillati</taxon>
        <taxon>Actinomycetota</taxon>
        <taxon>Actinomycetes</taxon>
        <taxon>Kitasatosporales</taxon>
        <taxon>Streptomycetaceae</taxon>
        <taxon>Streptomyces</taxon>
    </lineage>
</organism>
<dbReference type="EMBL" id="LLZG01000076">
    <property type="protein sequence ID" value="KUL40549.1"/>
    <property type="molecule type" value="Genomic_DNA"/>
</dbReference>
<name>A0A0X3V6W5_9ACTN</name>
<comment type="caution">
    <text evidence="1">The sequence shown here is derived from an EMBL/GenBank/DDBJ whole genome shotgun (WGS) entry which is preliminary data.</text>
</comment>
<keyword evidence="2" id="KW-1185">Reference proteome</keyword>
<sequence>MSGSASSRLPWLCRVSSLSQVSRSAARFAASIQPVLICHDCEGRFASPMALLVRTQSSTSGVVAVQGVEELALVGAGAAPMCRMFVALIE</sequence>
<dbReference type="AlphaFoldDB" id="A0A0X3V6W5"/>
<evidence type="ECO:0000313" key="1">
    <source>
        <dbReference type="EMBL" id="KUL40549.1"/>
    </source>
</evidence>
<gene>
    <name evidence="1" type="ORF">ADL12_12960</name>
</gene>
<dbReference type="Proteomes" id="UP000053923">
    <property type="component" value="Unassembled WGS sequence"/>
</dbReference>
<proteinExistence type="predicted"/>
<protein>
    <submittedName>
        <fullName evidence="1">Uncharacterized protein</fullName>
    </submittedName>
</protein>